<dbReference type="Proteomes" id="UP000067738">
    <property type="component" value="Chromosome"/>
</dbReference>
<organism evidence="1 2">
    <name type="scientific">Methanobrevibacter millerae</name>
    <dbReference type="NCBI Taxonomy" id="230361"/>
    <lineage>
        <taxon>Archaea</taxon>
        <taxon>Methanobacteriati</taxon>
        <taxon>Methanobacteriota</taxon>
        <taxon>Methanomada group</taxon>
        <taxon>Methanobacteria</taxon>
        <taxon>Methanobacteriales</taxon>
        <taxon>Methanobacteriaceae</taxon>
        <taxon>Methanobrevibacter</taxon>
    </lineage>
</organism>
<gene>
    <name evidence="1" type="ORF">sm9_0893</name>
</gene>
<accession>A0A0U3DRY5</accession>
<dbReference type="AlphaFoldDB" id="A0A0U3DRY5"/>
<keyword evidence="2" id="KW-1185">Reference proteome</keyword>
<dbReference type="RefSeq" id="WP_198144434.1">
    <property type="nucleotide sequence ID" value="NZ_CP011266.1"/>
</dbReference>
<protein>
    <recommendedName>
        <fullName evidence="3">Essential protein Yae1, N terminal</fullName>
    </recommendedName>
</protein>
<dbReference type="EMBL" id="CP011266">
    <property type="protein sequence ID" value="ALT68682.1"/>
    <property type="molecule type" value="Genomic_DNA"/>
</dbReference>
<reference evidence="1 2" key="1">
    <citation type="submission" date="2015-04" db="EMBL/GenBank/DDBJ databases">
        <title>The complete genome sequence of the rumen methanogen Methanobrevibacter millerae SM9.</title>
        <authorList>
            <person name="Leahy S.C."/>
            <person name="Kelly W.J."/>
            <person name="Pacheco D.M."/>
            <person name="Li D."/>
            <person name="Altermann E."/>
            <person name="Attwood G.T."/>
        </authorList>
    </citation>
    <scope>NUCLEOTIDE SEQUENCE [LARGE SCALE GENOMIC DNA]</scope>
    <source>
        <strain evidence="1 2">SM9</strain>
    </source>
</reference>
<evidence type="ECO:0008006" key="3">
    <source>
        <dbReference type="Google" id="ProtNLM"/>
    </source>
</evidence>
<proteinExistence type="predicted"/>
<dbReference type="KEGG" id="mmil:sm9_0893"/>
<sequence length="100" mass="11304">MVDKMSLIHEYGERKEQKGRLKGIEEGRLEGIEEGRLEGIEEGRLEGIEEGRLEGIEEGRLEGIRSIILKFHDSGMLVCEISERSGMSISEINDMIKSNN</sequence>
<dbReference type="PATRIC" id="fig|230361.4.peg.921"/>
<evidence type="ECO:0000313" key="2">
    <source>
        <dbReference type="Proteomes" id="UP000067738"/>
    </source>
</evidence>
<dbReference type="GeneID" id="26735863"/>
<evidence type="ECO:0000313" key="1">
    <source>
        <dbReference type="EMBL" id="ALT68682.1"/>
    </source>
</evidence>
<name>A0A0U3DRY5_9EURY</name>